<proteinExistence type="inferred from homology"/>
<dbReference type="EMBL" id="PQIB02000001">
    <property type="protein sequence ID" value="RLN39521.1"/>
    <property type="molecule type" value="Genomic_DNA"/>
</dbReference>
<keyword evidence="5" id="KW-0256">Endoplasmic reticulum</keyword>
<keyword evidence="7 9" id="KW-0472">Membrane</keyword>
<organism evidence="10 11">
    <name type="scientific">Panicum miliaceum</name>
    <name type="common">Proso millet</name>
    <name type="synonym">Broomcorn millet</name>
    <dbReference type="NCBI Taxonomy" id="4540"/>
    <lineage>
        <taxon>Eukaryota</taxon>
        <taxon>Viridiplantae</taxon>
        <taxon>Streptophyta</taxon>
        <taxon>Embryophyta</taxon>
        <taxon>Tracheophyta</taxon>
        <taxon>Spermatophyta</taxon>
        <taxon>Magnoliopsida</taxon>
        <taxon>Liliopsida</taxon>
        <taxon>Poales</taxon>
        <taxon>Poaceae</taxon>
        <taxon>PACMAD clade</taxon>
        <taxon>Panicoideae</taxon>
        <taxon>Panicodae</taxon>
        <taxon>Paniceae</taxon>
        <taxon>Panicinae</taxon>
        <taxon>Panicum</taxon>
        <taxon>Panicum sect. Panicum</taxon>
    </lineage>
</organism>
<evidence type="ECO:0000256" key="1">
    <source>
        <dbReference type="ARBA" id="ARBA00004477"/>
    </source>
</evidence>
<sequence>MDYDRKLWQTCVMFTGQSLKELVVQKGQELVPFSSSYLDDYGVVDRLVLPLNAGLMIIGFGPGYSYTLLRMAYKEKHCDDTTQLLLILYWFYVISLAFNGTLEAFLQSIADDSQLKMLNDFSLFCSVVYVLIKALLIGCAGAIGLIVSDAIRILLSYKNSCAISIDQVLPSGWWVFLFSGAATIVSDMMILNKESEKTYWQTLPLHLGIGASCFFLSCAVIYTRERVLIDKFIKVHKHTD</sequence>
<keyword evidence="6 9" id="KW-1133">Transmembrane helix</keyword>
<comment type="function">
    <text evidence="8 9">Intramembrane glycolipid transporter that operates in the biosynthetic pathway of dolichol-linked oligosaccharides, the glycan precursors employed in protein asparagine (N)-glycosylation. The sequential addition of sugars to dolichol pyrophosphate produces dolichol-linked oligosaccharides containing fourteen sugars, including two GlcNAcs, nine mannoses and three glucoses. Once assembled, the oligosaccharide is transferred from the lipid to nascent proteins by oligosaccharyltransferases. The assembly of dolichol-linked oligosaccharides begins on the cytosolic side of the endoplasmic reticulum membrane and finishes in its lumen. RFT1 could mediate the translocation of the cytosolically oriented intermediate DolPP-GlcNAc2Man5, produced by ALG11, into the ER lumen where dolichol-linked oligosaccharides assembly continues. However, the intramembrane lipid transporter activity could not be confirmed in vitro.</text>
</comment>
<dbReference type="OrthoDB" id="9979195at2759"/>
<dbReference type="PANTHER" id="PTHR13117">
    <property type="entry name" value="ENDOPLASMIC RETICULUM MULTISPAN TRANSMEMBRANE PROTEIN-RELATED"/>
    <property type="match status" value="1"/>
</dbReference>
<feature type="transmembrane region" description="Helical" evidence="9">
    <location>
        <begin position="47"/>
        <end position="69"/>
    </location>
</feature>
<dbReference type="STRING" id="4540.A0A3L6TJ59"/>
<evidence type="ECO:0000256" key="7">
    <source>
        <dbReference type="ARBA" id="ARBA00023136"/>
    </source>
</evidence>
<protein>
    <recommendedName>
        <fullName evidence="9">Protein RFT1 homolog</fullName>
    </recommendedName>
</protein>
<gene>
    <name evidence="10" type="ORF">C2845_PM01G42890</name>
</gene>
<dbReference type="AlphaFoldDB" id="A0A3L6TJ59"/>
<evidence type="ECO:0000256" key="2">
    <source>
        <dbReference type="ARBA" id="ARBA00004922"/>
    </source>
</evidence>
<feature type="transmembrane region" description="Helical" evidence="9">
    <location>
        <begin position="81"/>
        <end position="101"/>
    </location>
</feature>
<dbReference type="Pfam" id="PF04506">
    <property type="entry name" value="Rft-1"/>
    <property type="match status" value="1"/>
</dbReference>
<evidence type="ECO:0000256" key="9">
    <source>
        <dbReference type="RuleBase" id="RU365067"/>
    </source>
</evidence>
<reference evidence="11" key="1">
    <citation type="journal article" date="2019" name="Nat. Commun.">
        <title>The genome of broomcorn millet.</title>
        <authorList>
            <person name="Zou C."/>
            <person name="Miki D."/>
            <person name="Li D."/>
            <person name="Tang Q."/>
            <person name="Xiao L."/>
            <person name="Rajput S."/>
            <person name="Deng P."/>
            <person name="Jia W."/>
            <person name="Huang R."/>
            <person name="Zhang M."/>
            <person name="Sun Y."/>
            <person name="Hu J."/>
            <person name="Fu X."/>
            <person name="Schnable P.S."/>
            <person name="Li F."/>
            <person name="Zhang H."/>
            <person name="Feng B."/>
            <person name="Zhu X."/>
            <person name="Liu R."/>
            <person name="Schnable J.C."/>
            <person name="Zhu J.-K."/>
            <person name="Zhang H."/>
        </authorList>
    </citation>
    <scope>NUCLEOTIDE SEQUENCE [LARGE SCALE GENOMIC DNA]</scope>
</reference>
<name>A0A3L6TJ59_PANMI</name>
<evidence type="ECO:0000256" key="6">
    <source>
        <dbReference type="ARBA" id="ARBA00022989"/>
    </source>
</evidence>
<comment type="pathway">
    <text evidence="2">Protein modification; protein glycosylation.</text>
</comment>
<comment type="caution">
    <text evidence="10">The sequence shown here is derived from an EMBL/GenBank/DDBJ whole genome shotgun (WGS) entry which is preliminary data.</text>
</comment>
<evidence type="ECO:0000256" key="5">
    <source>
        <dbReference type="ARBA" id="ARBA00022824"/>
    </source>
</evidence>
<keyword evidence="4 9" id="KW-0812">Transmembrane</keyword>
<dbReference type="PANTHER" id="PTHR13117:SF5">
    <property type="entry name" value="PROTEIN RFT1 HOMOLOG"/>
    <property type="match status" value="1"/>
</dbReference>
<evidence type="ECO:0000256" key="8">
    <source>
        <dbReference type="ARBA" id="ARBA00045912"/>
    </source>
</evidence>
<comment type="similarity">
    <text evidence="3 9">Belongs to the RFT1 family.</text>
</comment>
<comment type="caution">
    <text evidence="9">Lacks conserved residue(s) required for the propagation of feature annotation.</text>
</comment>
<evidence type="ECO:0000313" key="11">
    <source>
        <dbReference type="Proteomes" id="UP000275267"/>
    </source>
</evidence>
<dbReference type="GO" id="GO:0005789">
    <property type="term" value="C:endoplasmic reticulum membrane"/>
    <property type="evidence" value="ECO:0007669"/>
    <property type="project" value="UniProtKB-SubCell"/>
</dbReference>
<feature type="transmembrane region" description="Helical" evidence="9">
    <location>
        <begin position="168"/>
        <end position="191"/>
    </location>
</feature>
<evidence type="ECO:0000256" key="4">
    <source>
        <dbReference type="ARBA" id="ARBA00022692"/>
    </source>
</evidence>
<accession>A0A3L6TJ59</accession>
<keyword evidence="11" id="KW-1185">Reference proteome</keyword>
<dbReference type="InterPro" id="IPR007594">
    <property type="entry name" value="RFT1"/>
</dbReference>
<evidence type="ECO:0000256" key="3">
    <source>
        <dbReference type="ARBA" id="ARBA00010288"/>
    </source>
</evidence>
<evidence type="ECO:0000313" key="10">
    <source>
        <dbReference type="EMBL" id="RLN39521.1"/>
    </source>
</evidence>
<dbReference type="GO" id="GO:0034203">
    <property type="term" value="P:glycolipid translocation"/>
    <property type="evidence" value="ECO:0007669"/>
    <property type="project" value="TreeGrafter"/>
</dbReference>
<dbReference type="Proteomes" id="UP000275267">
    <property type="component" value="Unassembled WGS sequence"/>
</dbReference>
<comment type="subcellular location">
    <subcellularLocation>
        <location evidence="1 9">Endoplasmic reticulum membrane</location>
        <topology evidence="1 9">Multi-pass membrane protein</topology>
    </subcellularLocation>
</comment>
<feature type="transmembrane region" description="Helical" evidence="9">
    <location>
        <begin position="203"/>
        <end position="222"/>
    </location>
</feature>
<feature type="transmembrane region" description="Helical" evidence="9">
    <location>
        <begin position="121"/>
        <end position="147"/>
    </location>
</feature>
<dbReference type="GO" id="GO:0006488">
    <property type="term" value="P:dolichol-linked oligosaccharide biosynthetic process"/>
    <property type="evidence" value="ECO:0007669"/>
    <property type="project" value="InterPro"/>
</dbReference>